<organism evidence="2 3">
    <name type="scientific">Capsicum annuum</name>
    <name type="common">Capsicum pepper</name>
    <dbReference type="NCBI Taxonomy" id="4072"/>
    <lineage>
        <taxon>Eukaryota</taxon>
        <taxon>Viridiplantae</taxon>
        <taxon>Streptophyta</taxon>
        <taxon>Embryophyta</taxon>
        <taxon>Tracheophyta</taxon>
        <taxon>Spermatophyta</taxon>
        <taxon>Magnoliopsida</taxon>
        <taxon>eudicotyledons</taxon>
        <taxon>Gunneridae</taxon>
        <taxon>Pentapetalae</taxon>
        <taxon>asterids</taxon>
        <taxon>lamiids</taxon>
        <taxon>Solanales</taxon>
        <taxon>Solanaceae</taxon>
        <taxon>Solanoideae</taxon>
        <taxon>Capsiceae</taxon>
        <taxon>Capsicum</taxon>
    </lineage>
</organism>
<evidence type="ECO:0000313" key="3">
    <source>
        <dbReference type="Proteomes" id="UP000222542"/>
    </source>
</evidence>
<proteinExistence type="predicted"/>
<evidence type="ECO:0000256" key="1">
    <source>
        <dbReference type="SAM" id="Phobius"/>
    </source>
</evidence>
<accession>A0A2G3AM63</accession>
<keyword evidence="1" id="KW-0472">Membrane</keyword>
<feature type="transmembrane region" description="Helical" evidence="1">
    <location>
        <begin position="57"/>
        <end position="77"/>
    </location>
</feature>
<protein>
    <recommendedName>
        <fullName evidence="4">Bax inhibitor 1-like</fullName>
    </recommendedName>
</protein>
<gene>
    <name evidence="2" type="ORF">T459_03209</name>
</gene>
<dbReference type="AlphaFoldDB" id="A0A2G3AM63"/>
<sequence length="156" mass="17565">MQKKKVLLAGFAFGASVGIFTKCFFQTDQNSVVSFLVGAAICFGAFWCGAKVSRLRLIIYASGLSVSYVFIYLWFVIASDMIFDGLTYSWTLTVFAVLALFMAYFVIYSQDIVYIALSDDVDFVKCTFTIFSNLSTLLFRVARLEVNAMMEHCRQS</sequence>
<dbReference type="Proteomes" id="UP000222542">
    <property type="component" value="Unassembled WGS sequence"/>
</dbReference>
<reference evidence="2 3" key="1">
    <citation type="journal article" date="2014" name="Nat. Genet.">
        <title>Genome sequence of the hot pepper provides insights into the evolution of pungency in Capsicum species.</title>
        <authorList>
            <person name="Kim S."/>
            <person name="Park M."/>
            <person name="Yeom S.I."/>
            <person name="Kim Y.M."/>
            <person name="Lee J.M."/>
            <person name="Lee H.A."/>
            <person name="Seo E."/>
            <person name="Choi J."/>
            <person name="Cheong K."/>
            <person name="Kim K.T."/>
            <person name="Jung K."/>
            <person name="Lee G.W."/>
            <person name="Oh S.K."/>
            <person name="Bae C."/>
            <person name="Kim S.B."/>
            <person name="Lee H.Y."/>
            <person name="Kim S.Y."/>
            <person name="Kim M.S."/>
            <person name="Kang B.C."/>
            <person name="Jo Y.D."/>
            <person name="Yang H.B."/>
            <person name="Jeong H.J."/>
            <person name="Kang W.H."/>
            <person name="Kwon J.K."/>
            <person name="Shin C."/>
            <person name="Lim J.Y."/>
            <person name="Park J.H."/>
            <person name="Huh J.H."/>
            <person name="Kim J.S."/>
            <person name="Kim B.D."/>
            <person name="Cohen O."/>
            <person name="Paran I."/>
            <person name="Suh M.C."/>
            <person name="Lee S.B."/>
            <person name="Kim Y.K."/>
            <person name="Shin Y."/>
            <person name="Noh S.J."/>
            <person name="Park J."/>
            <person name="Seo Y.S."/>
            <person name="Kwon S.Y."/>
            <person name="Kim H.A."/>
            <person name="Park J.M."/>
            <person name="Kim H.J."/>
            <person name="Choi S.B."/>
            <person name="Bosland P.W."/>
            <person name="Reeves G."/>
            <person name="Jo S.H."/>
            <person name="Lee B.W."/>
            <person name="Cho H.T."/>
            <person name="Choi H.S."/>
            <person name="Lee M.S."/>
            <person name="Yu Y."/>
            <person name="Do Choi Y."/>
            <person name="Park B.S."/>
            <person name="van Deynze A."/>
            <person name="Ashrafi H."/>
            <person name="Hill T."/>
            <person name="Kim W.T."/>
            <person name="Pai H.S."/>
            <person name="Ahn H.K."/>
            <person name="Yeam I."/>
            <person name="Giovannoni J.J."/>
            <person name="Rose J.K."/>
            <person name="Sorensen I."/>
            <person name="Lee S.J."/>
            <person name="Kim R.W."/>
            <person name="Choi I.Y."/>
            <person name="Choi B.S."/>
            <person name="Lim J.S."/>
            <person name="Lee Y.H."/>
            <person name="Choi D."/>
        </authorList>
    </citation>
    <scope>NUCLEOTIDE SEQUENCE [LARGE SCALE GENOMIC DNA]</scope>
    <source>
        <strain evidence="3">cv. CM334</strain>
    </source>
</reference>
<dbReference type="Gramene" id="PHT95327">
    <property type="protein sequence ID" value="PHT95327"/>
    <property type="gene ID" value="T459_03209"/>
</dbReference>
<feature type="transmembrane region" description="Helical" evidence="1">
    <location>
        <begin position="89"/>
        <end position="108"/>
    </location>
</feature>
<feature type="transmembrane region" description="Helical" evidence="1">
    <location>
        <begin position="31"/>
        <end position="50"/>
    </location>
</feature>
<keyword evidence="1" id="KW-1133">Transmembrane helix</keyword>
<evidence type="ECO:0000313" key="2">
    <source>
        <dbReference type="EMBL" id="PHT95327.1"/>
    </source>
</evidence>
<name>A0A2G3AM63_CAPAN</name>
<dbReference type="STRING" id="4072.A0A2G3AM63"/>
<dbReference type="OMA" id="ACFGEIN"/>
<evidence type="ECO:0008006" key="4">
    <source>
        <dbReference type="Google" id="ProtNLM"/>
    </source>
</evidence>
<comment type="caution">
    <text evidence="2">The sequence shown here is derived from an EMBL/GenBank/DDBJ whole genome shotgun (WGS) entry which is preliminary data.</text>
</comment>
<dbReference type="EMBL" id="AYRZ02000001">
    <property type="protein sequence ID" value="PHT95327.1"/>
    <property type="molecule type" value="Genomic_DNA"/>
</dbReference>
<keyword evidence="1" id="KW-0812">Transmembrane</keyword>
<reference evidence="2 3" key="2">
    <citation type="journal article" date="2017" name="Genome Biol.">
        <title>New reference genome sequences of hot pepper reveal the massive evolution of plant disease-resistance genes by retroduplication.</title>
        <authorList>
            <person name="Kim S."/>
            <person name="Park J."/>
            <person name="Yeom S.I."/>
            <person name="Kim Y.M."/>
            <person name="Seo E."/>
            <person name="Kim K.T."/>
            <person name="Kim M.S."/>
            <person name="Lee J.M."/>
            <person name="Cheong K."/>
            <person name="Shin H.S."/>
            <person name="Kim S.B."/>
            <person name="Han K."/>
            <person name="Lee J."/>
            <person name="Park M."/>
            <person name="Lee H.A."/>
            <person name="Lee H.Y."/>
            <person name="Lee Y."/>
            <person name="Oh S."/>
            <person name="Lee J.H."/>
            <person name="Choi E."/>
            <person name="Choi E."/>
            <person name="Lee S.E."/>
            <person name="Jeon J."/>
            <person name="Kim H."/>
            <person name="Choi G."/>
            <person name="Song H."/>
            <person name="Lee J."/>
            <person name="Lee S.C."/>
            <person name="Kwon J.K."/>
            <person name="Lee H.Y."/>
            <person name="Koo N."/>
            <person name="Hong Y."/>
            <person name="Kim R.W."/>
            <person name="Kang W.H."/>
            <person name="Huh J.H."/>
            <person name="Kang B.C."/>
            <person name="Yang T.J."/>
            <person name="Lee Y.H."/>
            <person name="Bennetzen J.L."/>
            <person name="Choi D."/>
        </authorList>
    </citation>
    <scope>NUCLEOTIDE SEQUENCE [LARGE SCALE GENOMIC DNA]</scope>
    <source>
        <strain evidence="3">cv. CM334</strain>
    </source>
</reference>
<keyword evidence="3" id="KW-1185">Reference proteome</keyword>